<dbReference type="GO" id="GO:0005840">
    <property type="term" value="C:ribosome"/>
    <property type="evidence" value="ECO:0007669"/>
    <property type="project" value="UniProtKB-KW"/>
</dbReference>
<dbReference type="PANTHER" id="PTHR21349:SF0">
    <property type="entry name" value="LARGE RIBOSOMAL SUBUNIT PROTEIN BL21M"/>
    <property type="match status" value="1"/>
</dbReference>
<keyword evidence="3 4" id="KW-0687">Ribonucleoprotein</keyword>
<dbReference type="Pfam" id="PF00829">
    <property type="entry name" value="Ribosomal_L21p"/>
    <property type="match status" value="1"/>
</dbReference>
<comment type="function">
    <text evidence="4 5">This protein binds to 23S rRNA in the presence of protein L20.</text>
</comment>
<evidence type="ECO:0000256" key="4">
    <source>
        <dbReference type="HAMAP-Rule" id="MF_01363"/>
    </source>
</evidence>
<dbReference type="GO" id="GO:0003735">
    <property type="term" value="F:structural constituent of ribosome"/>
    <property type="evidence" value="ECO:0007669"/>
    <property type="project" value="InterPro"/>
</dbReference>
<organism evidence="7 8">
    <name type="scientific">Parvularcula dongshanensis</name>
    <dbReference type="NCBI Taxonomy" id="1173995"/>
    <lineage>
        <taxon>Bacteria</taxon>
        <taxon>Pseudomonadati</taxon>
        <taxon>Pseudomonadota</taxon>
        <taxon>Alphaproteobacteria</taxon>
        <taxon>Parvularculales</taxon>
        <taxon>Parvularculaceae</taxon>
        <taxon>Parvularcula</taxon>
    </lineage>
</organism>
<evidence type="ECO:0000256" key="3">
    <source>
        <dbReference type="ARBA" id="ARBA00023274"/>
    </source>
</evidence>
<keyword evidence="2 4" id="KW-0689">Ribosomal protein</keyword>
<sequence>MFAVVKTGAKQFRVAPGDVIKVEKLEGAAGDTVTLGEVLMLGGDSPEVGAPTVSGASVAAEILEQARDKKVVVFKKRRRQNYRRKKGHRQHMTVLRIDEILTGGAKPTGAKAAKPAPAKQEASAEAAPAGDAPTDVSLIAGVGPKLKAKMAENGIESLAQLAAMDDATKQKLDDADLLARAEREEWQEQAKELMAGKAPRAKVDQKAQSGE</sequence>
<keyword evidence="4 5" id="KW-0694">RNA-binding</keyword>
<gene>
    <name evidence="4" type="primary">rplU</name>
    <name evidence="7" type="ORF">GGQ59_001839</name>
</gene>
<comment type="caution">
    <text evidence="7">The sequence shown here is derived from an EMBL/GenBank/DDBJ whole genome shotgun (WGS) entry which is preliminary data.</text>
</comment>
<evidence type="ECO:0000256" key="1">
    <source>
        <dbReference type="ARBA" id="ARBA00008563"/>
    </source>
</evidence>
<dbReference type="PANTHER" id="PTHR21349">
    <property type="entry name" value="50S RIBOSOMAL PROTEIN L21"/>
    <property type="match status" value="1"/>
</dbReference>
<protein>
    <recommendedName>
        <fullName evidence="4">Large ribosomal subunit protein bL21</fullName>
    </recommendedName>
</protein>
<evidence type="ECO:0000256" key="6">
    <source>
        <dbReference type="SAM" id="MobiDB-lite"/>
    </source>
</evidence>
<evidence type="ECO:0000256" key="5">
    <source>
        <dbReference type="RuleBase" id="RU000562"/>
    </source>
</evidence>
<keyword evidence="8" id="KW-1185">Reference proteome</keyword>
<name>A0A840I536_9PROT</name>
<dbReference type="GO" id="GO:0006412">
    <property type="term" value="P:translation"/>
    <property type="evidence" value="ECO:0007669"/>
    <property type="project" value="UniProtKB-UniRule"/>
</dbReference>
<dbReference type="HAMAP" id="MF_01363">
    <property type="entry name" value="Ribosomal_bL21"/>
    <property type="match status" value="1"/>
</dbReference>
<dbReference type="Gene3D" id="1.10.150.20">
    <property type="entry name" value="5' to 3' exonuclease, C-terminal subdomain"/>
    <property type="match status" value="1"/>
</dbReference>
<feature type="region of interest" description="Disordered" evidence="6">
    <location>
        <begin position="105"/>
        <end position="134"/>
    </location>
</feature>
<dbReference type="AlphaFoldDB" id="A0A840I536"/>
<dbReference type="RefSeq" id="WP_183817780.1">
    <property type="nucleotide sequence ID" value="NZ_JACHOB010000003.1"/>
</dbReference>
<comment type="subunit">
    <text evidence="4">Part of the 50S ribosomal subunit. Contacts protein L20.</text>
</comment>
<keyword evidence="4 5" id="KW-0699">rRNA-binding</keyword>
<evidence type="ECO:0000313" key="8">
    <source>
        <dbReference type="Proteomes" id="UP000563524"/>
    </source>
</evidence>
<dbReference type="InterPro" id="IPR036164">
    <property type="entry name" value="bL21-like_sf"/>
</dbReference>
<evidence type="ECO:0000313" key="7">
    <source>
        <dbReference type="EMBL" id="MBB4659314.1"/>
    </source>
</evidence>
<comment type="similarity">
    <text evidence="1 4 5">Belongs to the bacterial ribosomal protein bL21 family.</text>
</comment>
<dbReference type="SUPFAM" id="SSF141091">
    <property type="entry name" value="L21p-like"/>
    <property type="match status" value="1"/>
</dbReference>
<feature type="compositionally biased region" description="Low complexity" evidence="6">
    <location>
        <begin position="105"/>
        <end position="133"/>
    </location>
</feature>
<dbReference type="GO" id="GO:0005737">
    <property type="term" value="C:cytoplasm"/>
    <property type="evidence" value="ECO:0007669"/>
    <property type="project" value="UniProtKB-ARBA"/>
</dbReference>
<evidence type="ECO:0000256" key="2">
    <source>
        <dbReference type="ARBA" id="ARBA00022980"/>
    </source>
</evidence>
<reference evidence="7 8" key="1">
    <citation type="submission" date="2020-08" db="EMBL/GenBank/DDBJ databases">
        <title>Genomic Encyclopedia of Type Strains, Phase IV (KMG-IV): sequencing the most valuable type-strain genomes for metagenomic binning, comparative biology and taxonomic classification.</title>
        <authorList>
            <person name="Goeker M."/>
        </authorList>
    </citation>
    <scope>NUCLEOTIDE SEQUENCE [LARGE SCALE GENOMIC DNA]</scope>
    <source>
        <strain evidence="7 8">DSM 102850</strain>
    </source>
</reference>
<dbReference type="EMBL" id="JACHOB010000003">
    <property type="protein sequence ID" value="MBB4659314.1"/>
    <property type="molecule type" value="Genomic_DNA"/>
</dbReference>
<feature type="region of interest" description="Disordered" evidence="6">
    <location>
        <begin position="188"/>
        <end position="211"/>
    </location>
</feature>
<dbReference type="InterPro" id="IPR001787">
    <property type="entry name" value="Ribosomal_bL21"/>
</dbReference>
<dbReference type="GO" id="GO:0019843">
    <property type="term" value="F:rRNA binding"/>
    <property type="evidence" value="ECO:0007669"/>
    <property type="project" value="UniProtKB-UniRule"/>
</dbReference>
<dbReference type="Proteomes" id="UP000563524">
    <property type="component" value="Unassembled WGS sequence"/>
</dbReference>
<dbReference type="InterPro" id="IPR028909">
    <property type="entry name" value="bL21-like"/>
</dbReference>
<dbReference type="GO" id="GO:1990904">
    <property type="term" value="C:ribonucleoprotein complex"/>
    <property type="evidence" value="ECO:0007669"/>
    <property type="project" value="UniProtKB-KW"/>
</dbReference>
<accession>A0A840I536</accession>
<dbReference type="NCBIfam" id="TIGR00061">
    <property type="entry name" value="L21"/>
    <property type="match status" value="1"/>
</dbReference>
<proteinExistence type="inferred from homology"/>